<accession>A0A4R4NE42</accession>
<dbReference type="InterPro" id="IPR002509">
    <property type="entry name" value="NODB_dom"/>
</dbReference>
<comment type="caution">
    <text evidence="3">The sequence shown here is derived from an EMBL/GenBank/DDBJ whole genome shotgun (WGS) entry which is preliminary data.</text>
</comment>
<proteinExistence type="predicted"/>
<gene>
    <name evidence="3" type="ORF">E1267_18500</name>
</gene>
<organism evidence="3 4">
    <name type="scientific">Nonomuraea longispora</name>
    <dbReference type="NCBI Taxonomy" id="1848320"/>
    <lineage>
        <taxon>Bacteria</taxon>
        <taxon>Bacillati</taxon>
        <taxon>Actinomycetota</taxon>
        <taxon>Actinomycetes</taxon>
        <taxon>Streptosporangiales</taxon>
        <taxon>Streptosporangiaceae</taxon>
        <taxon>Nonomuraea</taxon>
    </lineage>
</organism>
<name>A0A4R4NE42_9ACTN</name>
<protein>
    <submittedName>
        <fullName evidence="3">Polysaccharide deacetylase</fullName>
    </submittedName>
</protein>
<dbReference type="Gene3D" id="3.20.20.370">
    <property type="entry name" value="Glycoside hydrolase/deacetylase"/>
    <property type="match status" value="1"/>
</dbReference>
<evidence type="ECO:0000256" key="1">
    <source>
        <dbReference type="SAM" id="MobiDB-lite"/>
    </source>
</evidence>
<feature type="region of interest" description="Disordered" evidence="1">
    <location>
        <begin position="276"/>
        <end position="295"/>
    </location>
</feature>
<evidence type="ECO:0000259" key="2">
    <source>
        <dbReference type="PROSITE" id="PS51677"/>
    </source>
</evidence>
<dbReference type="RefSeq" id="WP_132333820.1">
    <property type="nucleotide sequence ID" value="NZ_SMJZ01000064.1"/>
</dbReference>
<evidence type="ECO:0000313" key="3">
    <source>
        <dbReference type="EMBL" id="TDC05793.1"/>
    </source>
</evidence>
<keyword evidence="4" id="KW-1185">Reference proteome</keyword>
<dbReference type="SUPFAM" id="SSF88713">
    <property type="entry name" value="Glycoside hydrolase/deacetylase"/>
    <property type="match status" value="1"/>
</dbReference>
<feature type="domain" description="NodB homology" evidence="2">
    <location>
        <begin position="40"/>
        <end position="263"/>
    </location>
</feature>
<dbReference type="Pfam" id="PF01522">
    <property type="entry name" value="Polysacc_deac_1"/>
    <property type="match status" value="1"/>
</dbReference>
<sequence length="295" mass="32752">MSAASRPEGQGRRAGFAAVVTLTFDVDAETPVLARGRRYAAHASTMSHQAYGPEVGLPRILELLDEMSVPATFFVPGWVAEHRPWLAPSIAERGHEVAHHSYSHRPPTSMTAEEERADFERALAVFDRQGIEIRGHRAALWEASWQTGGLVAEYGLRYDSSLMGDDRPYKVRTPAGEIVELPVHWSLDDWEQYAFLPAPHVGSVIESPVKVLELWRAELDGMRHYGGLFNLCLHPFLSGRPGRALALRRFLEYARGCADVSFARCRDVAESARTDAGSAVRDLHPPEASPDVYPD</sequence>
<evidence type="ECO:0000313" key="4">
    <source>
        <dbReference type="Proteomes" id="UP000295157"/>
    </source>
</evidence>
<dbReference type="InterPro" id="IPR011330">
    <property type="entry name" value="Glyco_hydro/deAcase_b/a-brl"/>
</dbReference>
<dbReference type="PANTHER" id="PTHR47561">
    <property type="entry name" value="POLYSACCHARIDE DEACETYLASE FAMILY PROTEIN (AFU_ORTHOLOGUE AFUA_6G05030)"/>
    <property type="match status" value="1"/>
</dbReference>
<dbReference type="PANTHER" id="PTHR47561:SF1">
    <property type="entry name" value="POLYSACCHARIDE DEACETYLASE FAMILY PROTEIN (AFU_ORTHOLOGUE AFUA_6G05030)"/>
    <property type="match status" value="1"/>
</dbReference>
<dbReference type="EMBL" id="SMJZ01000064">
    <property type="protein sequence ID" value="TDC05793.1"/>
    <property type="molecule type" value="Genomic_DNA"/>
</dbReference>
<dbReference type="AlphaFoldDB" id="A0A4R4NE42"/>
<dbReference type="InterPro" id="IPR037950">
    <property type="entry name" value="PgdA-like"/>
</dbReference>
<dbReference type="Proteomes" id="UP000295157">
    <property type="component" value="Unassembled WGS sequence"/>
</dbReference>
<dbReference type="OrthoDB" id="9784220at2"/>
<reference evidence="3 4" key="1">
    <citation type="submission" date="2019-02" db="EMBL/GenBank/DDBJ databases">
        <title>Draft genome sequences of novel Actinobacteria.</title>
        <authorList>
            <person name="Sahin N."/>
            <person name="Ay H."/>
            <person name="Saygin H."/>
        </authorList>
    </citation>
    <scope>NUCLEOTIDE SEQUENCE [LARGE SCALE GENOMIC DNA]</scope>
    <source>
        <strain evidence="3 4">KC201</strain>
    </source>
</reference>
<dbReference type="GO" id="GO:0016810">
    <property type="term" value="F:hydrolase activity, acting on carbon-nitrogen (but not peptide) bonds"/>
    <property type="evidence" value="ECO:0007669"/>
    <property type="project" value="InterPro"/>
</dbReference>
<dbReference type="CDD" id="cd10938">
    <property type="entry name" value="CE4_HpPgdA_like"/>
    <property type="match status" value="1"/>
</dbReference>
<dbReference type="PROSITE" id="PS51677">
    <property type="entry name" value="NODB"/>
    <property type="match status" value="1"/>
</dbReference>
<dbReference type="GO" id="GO:0005975">
    <property type="term" value="P:carbohydrate metabolic process"/>
    <property type="evidence" value="ECO:0007669"/>
    <property type="project" value="InterPro"/>
</dbReference>